<dbReference type="RefSeq" id="WP_201954793.1">
    <property type="nucleotide sequence ID" value="NZ_JAERRJ010000013.1"/>
</dbReference>
<comment type="caution">
    <text evidence="1">The sequence shown here is derived from an EMBL/GenBank/DDBJ whole genome shotgun (WGS) entry which is preliminary data.</text>
</comment>
<protein>
    <submittedName>
        <fullName evidence="1">Uncharacterized protein</fullName>
    </submittedName>
</protein>
<sequence length="69" mass="7693">MSARHPPESHRLCHLRVRSGLLVLDFRATLAQARNFLAALDTWSPTMHATIDNDVSPDLPALPCSSLWD</sequence>
<name>A0ABS1ME58_9NOCA</name>
<accession>A0ABS1ME58</accession>
<reference evidence="1 2" key="1">
    <citation type="submission" date="2021-01" db="EMBL/GenBank/DDBJ databases">
        <title>WGS of actinomycetes isolated from Thailand.</title>
        <authorList>
            <person name="Thawai C."/>
        </authorList>
    </citation>
    <scope>NUCLEOTIDE SEQUENCE [LARGE SCALE GENOMIC DNA]</scope>
    <source>
        <strain evidence="1 2">LPG 2</strain>
    </source>
</reference>
<keyword evidence="2" id="KW-1185">Reference proteome</keyword>
<organism evidence="1 2">
    <name type="scientific">Nocardia acididurans</name>
    <dbReference type="NCBI Taxonomy" id="2802282"/>
    <lineage>
        <taxon>Bacteria</taxon>
        <taxon>Bacillati</taxon>
        <taxon>Actinomycetota</taxon>
        <taxon>Actinomycetes</taxon>
        <taxon>Mycobacteriales</taxon>
        <taxon>Nocardiaceae</taxon>
        <taxon>Nocardia</taxon>
    </lineage>
</organism>
<dbReference type="EMBL" id="JAERRJ010000013">
    <property type="protein sequence ID" value="MBL1078931.1"/>
    <property type="molecule type" value="Genomic_DNA"/>
</dbReference>
<evidence type="ECO:0000313" key="2">
    <source>
        <dbReference type="Proteomes" id="UP000602198"/>
    </source>
</evidence>
<proteinExistence type="predicted"/>
<dbReference type="Proteomes" id="UP000602198">
    <property type="component" value="Unassembled WGS sequence"/>
</dbReference>
<evidence type="ECO:0000313" key="1">
    <source>
        <dbReference type="EMBL" id="MBL1078931.1"/>
    </source>
</evidence>
<gene>
    <name evidence="1" type="ORF">JK358_31460</name>
</gene>